<keyword evidence="3" id="KW-1185">Reference proteome</keyword>
<evidence type="ECO:0000313" key="2">
    <source>
        <dbReference type="EMBL" id="ONK67091.1"/>
    </source>
</evidence>
<protein>
    <submittedName>
        <fullName evidence="2">Uncharacterized protein</fullName>
    </submittedName>
</protein>
<evidence type="ECO:0000256" key="1">
    <source>
        <dbReference type="SAM" id="MobiDB-lite"/>
    </source>
</evidence>
<accession>A0A5P1ER98</accession>
<organism evidence="2 3">
    <name type="scientific">Asparagus officinalis</name>
    <name type="common">Garden asparagus</name>
    <dbReference type="NCBI Taxonomy" id="4686"/>
    <lineage>
        <taxon>Eukaryota</taxon>
        <taxon>Viridiplantae</taxon>
        <taxon>Streptophyta</taxon>
        <taxon>Embryophyta</taxon>
        <taxon>Tracheophyta</taxon>
        <taxon>Spermatophyta</taxon>
        <taxon>Magnoliopsida</taxon>
        <taxon>Liliopsida</taxon>
        <taxon>Asparagales</taxon>
        <taxon>Asparagaceae</taxon>
        <taxon>Asparagoideae</taxon>
        <taxon>Asparagus</taxon>
    </lineage>
</organism>
<proteinExistence type="predicted"/>
<dbReference type="EMBL" id="CM007386">
    <property type="protein sequence ID" value="ONK67091.1"/>
    <property type="molecule type" value="Genomic_DNA"/>
</dbReference>
<feature type="compositionally biased region" description="Basic and acidic residues" evidence="1">
    <location>
        <begin position="1"/>
        <end position="12"/>
    </location>
</feature>
<feature type="region of interest" description="Disordered" evidence="1">
    <location>
        <begin position="1"/>
        <end position="22"/>
    </location>
</feature>
<dbReference type="AlphaFoldDB" id="A0A5P1ER98"/>
<dbReference type="Proteomes" id="UP000243459">
    <property type="component" value="Chromosome 6"/>
</dbReference>
<evidence type="ECO:0000313" key="3">
    <source>
        <dbReference type="Proteomes" id="UP000243459"/>
    </source>
</evidence>
<name>A0A5P1ER98_ASPOF</name>
<reference evidence="3" key="1">
    <citation type="journal article" date="2017" name="Nat. Commun.">
        <title>The asparagus genome sheds light on the origin and evolution of a young Y chromosome.</title>
        <authorList>
            <person name="Harkess A."/>
            <person name="Zhou J."/>
            <person name="Xu C."/>
            <person name="Bowers J.E."/>
            <person name="Van der Hulst R."/>
            <person name="Ayyampalayam S."/>
            <person name="Mercati F."/>
            <person name="Riccardi P."/>
            <person name="McKain M.R."/>
            <person name="Kakrana A."/>
            <person name="Tang H."/>
            <person name="Ray J."/>
            <person name="Groenendijk J."/>
            <person name="Arikit S."/>
            <person name="Mathioni S.M."/>
            <person name="Nakano M."/>
            <person name="Shan H."/>
            <person name="Telgmann-Rauber A."/>
            <person name="Kanno A."/>
            <person name="Yue Z."/>
            <person name="Chen H."/>
            <person name="Li W."/>
            <person name="Chen Y."/>
            <person name="Xu X."/>
            <person name="Zhang Y."/>
            <person name="Luo S."/>
            <person name="Chen H."/>
            <person name="Gao J."/>
            <person name="Mao Z."/>
            <person name="Pires J.C."/>
            <person name="Luo M."/>
            <person name="Kudrna D."/>
            <person name="Wing R.A."/>
            <person name="Meyers B.C."/>
            <person name="Yi K."/>
            <person name="Kong H."/>
            <person name="Lavrijsen P."/>
            <person name="Sunseri F."/>
            <person name="Falavigna A."/>
            <person name="Ye Y."/>
            <person name="Leebens-Mack J.H."/>
            <person name="Chen G."/>
        </authorList>
    </citation>
    <scope>NUCLEOTIDE SEQUENCE [LARGE SCALE GENOMIC DNA]</scope>
    <source>
        <strain evidence="3">cv. DH0086</strain>
    </source>
</reference>
<dbReference type="Gramene" id="ONK67091">
    <property type="protein sequence ID" value="ONK67091"/>
    <property type="gene ID" value="A4U43_C06F15600"/>
</dbReference>
<gene>
    <name evidence="2" type="ORF">A4U43_C06F15600</name>
</gene>
<sequence length="89" mass="10043">MLPSRISEDEQRCRRRGRARAREGMEQYGVRVELMEEKEGSSAGLVASTTMHLGRGGWRRRRGARRGWSPARLCIWAEEASRGGEQGLG</sequence>